<dbReference type="GO" id="GO:0016989">
    <property type="term" value="F:sigma factor antagonist activity"/>
    <property type="evidence" value="ECO:0007669"/>
    <property type="project" value="TreeGrafter"/>
</dbReference>
<feature type="region of interest" description="Disordered" evidence="1">
    <location>
        <begin position="135"/>
        <end position="195"/>
    </location>
</feature>
<dbReference type="Gene3D" id="2.60.120.1440">
    <property type="match status" value="1"/>
</dbReference>
<dbReference type="InterPro" id="IPR006860">
    <property type="entry name" value="FecR"/>
</dbReference>
<name>A0A7Y4MQK1_MYXXA</name>
<sequence>MRGWSSTKPCSDCSAPTGPEVSMARHEHLSLWALAAGELHADASRRVEAHVATCSECAQALEQVRQSRAVLHEGRGTLPAPRTDVMGEGLRAEAARRLVRSAPRARWPWAVALAGVCAAMLAFWMVRAPRATDAGGAHVARGNAPSAPASGASVPSNGGDAAPTAPPPPETAAHAAAGSEPSVPSNAAEKLDATTETERVAVAGAILREAGGTERALKPGMRLRSGVAVRTPARSSALLRLPDESRVRLSAGSEVELSRAESRDVHLTVNKGRLSVEASHTARQGFMVEVAGLRVSVVGTVFTVERTKEGAAVAVAEGQVRVEAEGQPPRLVGPGERVELHAAKHTLSPRKMSKPDLRAIAELRAPVDEVPVSPPRPISARPAPSQKPEPTDAPAPTTPGAVAAVTPTPREPIGEAPAPEPAPPPANALAPVAAAGSTPTAPSAPVDPNHEFAPYPVPSVNVPRPPAPEPQPPPEAVAKQSPKQREPLIPMALVSKDADERFLGYARLKMNSRKCESFLVGLDEIAQRSPKASHREQARYLRARCFEEKLESHRAKDEYRQYLNDFPRGRYAKEARTGLLP</sequence>
<feature type="transmembrane region" description="Helical" evidence="2">
    <location>
        <begin position="107"/>
        <end position="126"/>
    </location>
</feature>
<evidence type="ECO:0000259" key="4">
    <source>
        <dbReference type="Pfam" id="PF13490"/>
    </source>
</evidence>
<evidence type="ECO:0000313" key="6">
    <source>
        <dbReference type="Proteomes" id="UP000533080"/>
    </source>
</evidence>
<keyword evidence="2" id="KW-0472">Membrane</keyword>
<protein>
    <submittedName>
        <fullName evidence="5">VgrG protein</fullName>
    </submittedName>
</protein>
<dbReference type="InterPro" id="IPR041916">
    <property type="entry name" value="Anti_sigma_zinc_sf"/>
</dbReference>
<dbReference type="Pfam" id="PF13490">
    <property type="entry name" value="zf-HC2"/>
    <property type="match status" value="1"/>
</dbReference>
<feature type="region of interest" description="Disordered" evidence="1">
    <location>
        <begin position="365"/>
        <end position="487"/>
    </location>
</feature>
<feature type="compositionally biased region" description="Pro residues" evidence="1">
    <location>
        <begin position="385"/>
        <end position="397"/>
    </location>
</feature>
<comment type="caution">
    <text evidence="5">The sequence shown here is derived from an EMBL/GenBank/DDBJ whole genome shotgun (WGS) entry which is preliminary data.</text>
</comment>
<feature type="compositionally biased region" description="Low complexity" evidence="1">
    <location>
        <begin position="427"/>
        <end position="446"/>
    </location>
</feature>
<dbReference type="InterPro" id="IPR011990">
    <property type="entry name" value="TPR-like_helical_dom_sf"/>
</dbReference>
<feature type="compositionally biased region" description="Low complexity" evidence="1">
    <location>
        <begin position="142"/>
        <end position="163"/>
    </location>
</feature>
<dbReference type="PANTHER" id="PTHR30273:SF2">
    <property type="entry name" value="PROTEIN FECR"/>
    <property type="match status" value="1"/>
</dbReference>
<dbReference type="Proteomes" id="UP000533080">
    <property type="component" value="Unassembled WGS sequence"/>
</dbReference>
<proteinExistence type="predicted"/>
<evidence type="ECO:0000259" key="3">
    <source>
        <dbReference type="Pfam" id="PF04773"/>
    </source>
</evidence>
<dbReference type="InterPro" id="IPR012373">
    <property type="entry name" value="Ferrdict_sens_TM"/>
</dbReference>
<gene>
    <name evidence="5" type="ORF">HNV28_11550</name>
</gene>
<feature type="domain" description="FecR protein" evidence="3">
    <location>
        <begin position="229"/>
        <end position="321"/>
    </location>
</feature>
<evidence type="ECO:0000256" key="1">
    <source>
        <dbReference type="SAM" id="MobiDB-lite"/>
    </source>
</evidence>
<keyword evidence="2" id="KW-1133">Transmembrane helix</keyword>
<feature type="domain" description="Putative zinc-finger" evidence="4">
    <location>
        <begin position="31"/>
        <end position="58"/>
    </location>
</feature>
<dbReference type="EMBL" id="JABFNT010000030">
    <property type="protein sequence ID" value="NOJ78971.1"/>
    <property type="molecule type" value="Genomic_DNA"/>
</dbReference>
<feature type="compositionally biased region" description="Low complexity" evidence="1">
    <location>
        <begin position="398"/>
        <end position="408"/>
    </location>
</feature>
<evidence type="ECO:0000313" key="5">
    <source>
        <dbReference type="EMBL" id="NOJ78971.1"/>
    </source>
</evidence>
<dbReference type="Pfam" id="PF04773">
    <property type="entry name" value="FecR"/>
    <property type="match status" value="1"/>
</dbReference>
<dbReference type="Gene3D" id="1.25.40.10">
    <property type="entry name" value="Tetratricopeptide repeat domain"/>
    <property type="match status" value="1"/>
</dbReference>
<keyword evidence="2" id="KW-0812">Transmembrane</keyword>
<dbReference type="InterPro" id="IPR027383">
    <property type="entry name" value="Znf_put"/>
</dbReference>
<organism evidence="5 6">
    <name type="scientific">Myxococcus xanthus</name>
    <dbReference type="NCBI Taxonomy" id="34"/>
    <lineage>
        <taxon>Bacteria</taxon>
        <taxon>Pseudomonadati</taxon>
        <taxon>Myxococcota</taxon>
        <taxon>Myxococcia</taxon>
        <taxon>Myxococcales</taxon>
        <taxon>Cystobacterineae</taxon>
        <taxon>Myxococcaceae</taxon>
        <taxon>Myxococcus</taxon>
    </lineage>
</organism>
<reference evidence="5 6" key="1">
    <citation type="submission" date="2020-05" db="EMBL/GenBank/DDBJ databases">
        <authorList>
            <person name="Whitworth D."/>
        </authorList>
    </citation>
    <scope>NUCLEOTIDE SEQUENCE [LARGE SCALE GENOMIC DNA]</scope>
    <source>
        <strain evidence="5 6">AM005</strain>
    </source>
</reference>
<accession>A0A7Y4MQK1</accession>
<dbReference type="PANTHER" id="PTHR30273">
    <property type="entry name" value="PERIPLASMIC SIGNAL SENSOR AND SIGMA FACTOR ACTIVATOR FECR-RELATED"/>
    <property type="match status" value="1"/>
</dbReference>
<evidence type="ECO:0000256" key="2">
    <source>
        <dbReference type="SAM" id="Phobius"/>
    </source>
</evidence>
<dbReference type="AlphaFoldDB" id="A0A7Y4MQK1"/>
<dbReference type="Gene3D" id="1.10.10.1320">
    <property type="entry name" value="Anti-sigma factor, zinc-finger domain"/>
    <property type="match status" value="1"/>
</dbReference>
<feature type="compositionally biased region" description="Pro residues" evidence="1">
    <location>
        <begin position="463"/>
        <end position="475"/>
    </location>
</feature>